<dbReference type="EMBL" id="SEYY01022784">
    <property type="protein sequence ID" value="KAB7495290.1"/>
    <property type="molecule type" value="Genomic_DNA"/>
</dbReference>
<keyword evidence="5" id="KW-1185">Reference proteome</keyword>
<dbReference type="InterPro" id="IPR013087">
    <property type="entry name" value="Znf_C2H2_type"/>
</dbReference>
<name>A0A5N5SNL9_9CRUS</name>
<comment type="caution">
    <text evidence="4">The sequence shown here is derived from an EMBL/GenBank/DDBJ whole genome shotgun (WGS) entry which is preliminary data.</text>
</comment>
<evidence type="ECO:0000256" key="1">
    <source>
        <dbReference type="PROSITE-ProRule" id="PRU00042"/>
    </source>
</evidence>
<keyword evidence="1" id="KW-0862">Zinc</keyword>
<dbReference type="GO" id="GO:0008270">
    <property type="term" value="F:zinc ion binding"/>
    <property type="evidence" value="ECO:0007669"/>
    <property type="project" value="UniProtKB-KW"/>
</dbReference>
<reference evidence="4 5" key="1">
    <citation type="journal article" date="2019" name="PLoS Biol.">
        <title>Sex chromosomes control vertical transmission of feminizing Wolbachia symbionts in an isopod.</title>
        <authorList>
            <person name="Becking T."/>
            <person name="Chebbi M.A."/>
            <person name="Giraud I."/>
            <person name="Moumen B."/>
            <person name="Laverre T."/>
            <person name="Caubet Y."/>
            <person name="Peccoud J."/>
            <person name="Gilbert C."/>
            <person name="Cordaux R."/>
        </authorList>
    </citation>
    <scope>NUCLEOTIDE SEQUENCE [LARGE SCALE GENOMIC DNA]</scope>
    <source>
        <strain evidence="4">ANa2</strain>
        <tissue evidence="4">Whole body excluding digestive tract and cuticle</tissue>
    </source>
</reference>
<evidence type="ECO:0000259" key="3">
    <source>
        <dbReference type="PROSITE" id="PS50157"/>
    </source>
</evidence>
<dbReference type="SUPFAM" id="SSF57667">
    <property type="entry name" value="beta-beta-alpha zinc fingers"/>
    <property type="match status" value="1"/>
</dbReference>
<dbReference type="OrthoDB" id="6365676at2759"/>
<keyword evidence="1" id="KW-0479">Metal-binding</keyword>
<dbReference type="Gene3D" id="3.30.160.60">
    <property type="entry name" value="Classic Zinc Finger"/>
    <property type="match status" value="1"/>
</dbReference>
<proteinExistence type="predicted"/>
<feature type="region of interest" description="Disordered" evidence="2">
    <location>
        <begin position="40"/>
        <end position="69"/>
    </location>
</feature>
<gene>
    <name evidence="4" type="ORF">Anas_11874</name>
</gene>
<dbReference type="Proteomes" id="UP000326759">
    <property type="component" value="Unassembled WGS sequence"/>
</dbReference>
<evidence type="ECO:0000256" key="2">
    <source>
        <dbReference type="SAM" id="MobiDB-lite"/>
    </source>
</evidence>
<accession>A0A5N5SNL9</accession>
<dbReference type="PROSITE" id="PS50157">
    <property type="entry name" value="ZINC_FINGER_C2H2_2"/>
    <property type="match status" value="1"/>
</dbReference>
<dbReference type="AlphaFoldDB" id="A0A5N5SNL9"/>
<protein>
    <recommendedName>
        <fullName evidence="3">C2H2-type domain-containing protein</fullName>
    </recommendedName>
</protein>
<evidence type="ECO:0000313" key="5">
    <source>
        <dbReference type="Proteomes" id="UP000326759"/>
    </source>
</evidence>
<organism evidence="4 5">
    <name type="scientific">Armadillidium nasatum</name>
    <dbReference type="NCBI Taxonomy" id="96803"/>
    <lineage>
        <taxon>Eukaryota</taxon>
        <taxon>Metazoa</taxon>
        <taxon>Ecdysozoa</taxon>
        <taxon>Arthropoda</taxon>
        <taxon>Crustacea</taxon>
        <taxon>Multicrustacea</taxon>
        <taxon>Malacostraca</taxon>
        <taxon>Eumalacostraca</taxon>
        <taxon>Peracarida</taxon>
        <taxon>Isopoda</taxon>
        <taxon>Oniscidea</taxon>
        <taxon>Crinocheta</taxon>
        <taxon>Armadillidiidae</taxon>
        <taxon>Armadillidium</taxon>
    </lineage>
</organism>
<feature type="non-terminal residue" evidence="4">
    <location>
        <position position="131"/>
    </location>
</feature>
<evidence type="ECO:0000313" key="4">
    <source>
        <dbReference type="EMBL" id="KAB7495290.1"/>
    </source>
</evidence>
<dbReference type="InterPro" id="IPR036236">
    <property type="entry name" value="Znf_C2H2_sf"/>
</dbReference>
<feature type="compositionally biased region" description="Basic and acidic residues" evidence="2">
    <location>
        <begin position="45"/>
        <end position="57"/>
    </location>
</feature>
<sequence length="131" mass="15407">MDFKKEIDIKDEPLEIATNRSFEEDSKNREKGNYPIEEIFLPENVKNEDSEKKHESGHQSSGSTSREYEPTKILKQMILKYEDEVVKDSENQKKFCCLLCNYATDRNCDYKKHLVSHSEEKPFKCSLCEFA</sequence>
<feature type="domain" description="C2H2-type" evidence="3">
    <location>
        <begin position="95"/>
        <end position="122"/>
    </location>
</feature>
<keyword evidence="1" id="KW-0863">Zinc-finger</keyword>